<reference evidence="2" key="1">
    <citation type="submission" date="2022-11" db="UniProtKB">
        <authorList>
            <consortium name="WormBaseParasite"/>
        </authorList>
    </citation>
    <scope>IDENTIFICATION</scope>
</reference>
<evidence type="ECO:0000313" key="1">
    <source>
        <dbReference type="Proteomes" id="UP000887565"/>
    </source>
</evidence>
<evidence type="ECO:0000313" key="2">
    <source>
        <dbReference type="WBParaSite" id="nRc.2.0.1.t05662-RA"/>
    </source>
</evidence>
<keyword evidence="1" id="KW-1185">Reference proteome</keyword>
<sequence>MNSRACLVTSGPYICSATGAESTTSGALKTSTLNSSLSNAQGRSQYFLAKSIDQTNRIASVMDDESVNLSLKKLKVKPVVLVCKTLDWGELLTNKVLLTRSGT</sequence>
<protein>
    <submittedName>
        <fullName evidence="2">Uncharacterized protein</fullName>
    </submittedName>
</protein>
<name>A0A915HVT6_ROMCU</name>
<organism evidence="1 2">
    <name type="scientific">Romanomermis culicivorax</name>
    <name type="common">Nematode worm</name>
    <dbReference type="NCBI Taxonomy" id="13658"/>
    <lineage>
        <taxon>Eukaryota</taxon>
        <taxon>Metazoa</taxon>
        <taxon>Ecdysozoa</taxon>
        <taxon>Nematoda</taxon>
        <taxon>Enoplea</taxon>
        <taxon>Dorylaimia</taxon>
        <taxon>Mermithida</taxon>
        <taxon>Mermithoidea</taxon>
        <taxon>Mermithidae</taxon>
        <taxon>Romanomermis</taxon>
    </lineage>
</organism>
<accession>A0A915HVT6</accession>
<proteinExistence type="predicted"/>
<dbReference type="Proteomes" id="UP000887565">
    <property type="component" value="Unplaced"/>
</dbReference>
<dbReference type="AlphaFoldDB" id="A0A915HVT6"/>
<dbReference type="WBParaSite" id="nRc.2.0.1.t05662-RA">
    <property type="protein sequence ID" value="nRc.2.0.1.t05662-RA"/>
    <property type="gene ID" value="nRc.2.0.1.g05662"/>
</dbReference>